<proteinExistence type="predicted"/>
<accession>A0ABN1K4N4</accession>
<feature type="domain" description="ImpA N-terminal" evidence="1">
    <location>
        <begin position="10"/>
        <end position="133"/>
    </location>
</feature>
<dbReference type="EMBL" id="BAAAEW010000020">
    <property type="protein sequence ID" value="GAA0754678.1"/>
    <property type="molecule type" value="Genomic_DNA"/>
</dbReference>
<dbReference type="PANTHER" id="PTHR37951">
    <property type="entry name" value="CYTOPLASMIC PROTEIN-RELATED"/>
    <property type="match status" value="1"/>
</dbReference>
<dbReference type="InterPro" id="IPR010657">
    <property type="entry name" value="ImpA_N"/>
</dbReference>
<keyword evidence="3" id="KW-1185">Reference proteome</keyword>
<evidence type="ECO:0000313" key="3">
    <source>
        <dbReference type="Proteomes" id="UP001500279"/>
    </source>
</evidence>
<dbReference type="RefSeq" id="WP_231013012.1">
    <property type="nucleotide sequence ID" value="NZ_BAAAEW010000020.1"/>
</dbReference>
<dbReference type="InterPro" id="IPR017740">
    <property type="entry name" value="TssA-like"/>
</dbReference>
<evidence type="ECO:0000259" key="1">
    <source>
        <dbReference type="Pfam" id="PF06812"/>
    </source>
</evidence>
<sequence>MADLDLDSLLAPLQHDAPCGADLEYDPVFLALQTAGAGRPEQQYGDTVIPAEEPDWPKVRELALALAARTRDLRVAMWLLRSGARLQGWQGALQGLQLLQGLLSQHWPQVHPQLDASDGNDPTARLNALQPLVSPSEVLADLRAASLTGQRGSPRVREAELAAGLAEAAPGEAMPSPQGLHDALAKHAAAVPVLAQQLSAGLPVVQGVAAAIEQQLGAAHGPDFAPLLRLLKPLAALGAQLQGADAPRVAAGADDGAAGPVAAAAPAASGVIASREDAMRALQRACEWIERNEPSHPAPLLIRRGMRLMSKNFMDIVRDLVPDGVRELEKLAGASSE</sequence>
<evidence type="ECO:0000313" key="2">
    <source>
        <dbReference type="EMBL" id="GAA0754678.1"/>
    </source>
</evidence>
<reference evidence="2 3" key="1">
    <citation type="journal article" date="2019" name="Int. J. Syst. Evol. Microbiol.">
        <title>The Global Catalogue of Microorganisms (GCM) 10K type strain sequencing project: providing services to taxonomists for standard genome sequencing and annotation.</title>
        <authorList>
            <consortium name="The Broad Institute Genomics Platform"/>
            <consortium name="The Broad Institute Genome Sequencing Center for Infectious Disease"/>
            <person name="Wu L."/>
            <person name="Ma J."/>
        </authorList>
    </citation>
    <scope>NUCLEOTIDE SEQUENCE [LARGE SCALE GENOMIC DNA]</scope>
    <source>
        <strain evidence="2 3">JCM 15503</strain>
    </source>
</reference>
<dbReference type="Proteomes" id="UP001500279">
    <property type="component" value="Unassembled WGS sequence"/>
</dbReference>
<comment type="caution">
    <text evidence="2">The sequence shown here is derived from an EMBL/GenBank/DDBJ whole genome shotgun (WGS) entry which is preliminary data.</text>
</comment>
<dbReference type="NCBIfam" id="TIGR03363">
    <property type="entry name" value="VI_chp_8"/>
    <property type="match status" value="1"/>
</dbReference>
<organism evidence="2 3">
    <name type="scientific">Ideonella azotifigens</name>
    <dbReference type="NCBI Taxonomy" id="513160"/>
    <lineage>
        <taxon>Bacteria</taxon>
        <taxon>Pseudomonadati</taxon>
        <taxon>Pseudomonadota</taxon>
        <taxon>Betaproteobacteria</taxon>
        <taxon>Burkholderiales</taxon>
        <taxon>Sphaerotilaceae</taxon>
        <taxon>Ideonella</taxon>
    </lineage>
</organism>
<name>A0ABN1K4N4_9BURK</name>
<protein>
    <submittedName>
        <fullName evidence="2">Type VI secretion system protein TssA</fullName>
    </submittedName>
</protein>
<dbReference type="PANTHER" id="PTHR37951:SF1">
    <property type="entry name" value="TYPE VI SECRETION SYSTEM COMPONENT TSSA1"/>
    <property type="match status" value="1"/>
</dbReference>
<gene>
    <name evidence="2" type="primary">tssA_2</name>
    <name evidence="2" type="ORF">GCM10009107_31410</name>
</gene>
<dbReference type="Pfam" id="PF06812">
    <property type="entry name" value="ImpA_N"/>
    <property type="match status" value="1"/>
</dbReference>